<dbReference type="PROSITE" id="PS50893">
    <property type="entry name" value="ABC_TRANSPORTER_2"/>
    <property type="match status" value="1"/>
</dbReference>
<dbReference type="SMART" id="SM00382">
    <property type="entry name" value="AAA"/>
    <property type="match status" value="1"/>
</dbReference>
<dbReference type="InterPro" id="IPR003439">
    <property type="entry name" value="ABC_transporter-like_ATP-bd"/>
</dbReference>
<feature type="transmembrane region" description="Helical" evidence="7">
    <location>
        <begin position="56"/>
        <end position="76"/>
    </location>
</feature>
<name>A0A1C6RUE1_9ACTN</name>
<dbReference type="InterPro" id="IPR003593">
    <property type="entry name" value="AAA+_ATPase"/>
</dbReference>
<dbReference type="Pfam" id="PF00005">
    <property type="entry name" value="ABC_tran"/>
    <property type="match status" value="1"/>
</dbReference>
<gene>
    <name evidence="10" type="ORF">GA0074692_0999</name>
</gene>
<dbReference type="GO" id="GO:0005524">
    <property type="term" value="F:ATP binding"/>
    <property type="evidence" value="ECO:0007669"/>
    <property type="project" value="UniProtKB-KW"/>
</dbReference>
<dbReference type="PANTHER" id="PTHR24221">
    <property type="entry name" value="ATP-BINDING CASSETTE SUB-FAMILY B"/>
    <property type="match status" value="1"/>
</dbReference>
<dbReference type="GO" id="GO:0016887">
    <property type="term" value="F:ATP hydrolysis activity"/>
    <property type="evidence" value="ECO:0007669"/>
    <property type="project" value="InterPro"/>
</dbReference>
<evidence type="ECO:0000256" key="1">
    <source>
        <dbReference type="ARBA" id="ARBA00004651"/>
    </source>
</evidence>
<evidence type="ECO:0000256" key="6">
    <source>
        <dbReference type="ARBA" id="ARBA00023136"/>
    </source>
</evidence>
<dbReference type="InterPro" id="IPR039421">
    <property type="entry name" value="Type_1_exporter"/>
</dbReference>
<keyword evidence="6 7" id="KW-0472">Membrane</keyword>
<dbReference type="Proteomes" id="UP000198959">
    <property type="component" value="Unassembled WGS sequence"/>
</dbReference>
<dbReference type="STRING" id="145854.GA0074692_0999"/>
<feature type="transmembrane region" description="Helical" evidence="7">
    <location>
        <begin position="21"/>
        <end position="44"/>
    </location>
</feature>
<evidence type="ECO:0000256" key="3">
    <source>
        <dbReference type="ARBA" id="ARBA00022741"/>
    </source>
</evidence>
<evidence type="ECO:0000256" key="7">
    <source>
        <dbReference type="SAM" id="Phobius"/>
    </source>
</evidence>
<dbReference type="GO" id="GO:0034040">
    <property type="term" value="F:ATPase-coupled lipid transmembrane transporter activity"/>
    <property type="evidence" value="ECO:0007669"/>
    <property type="project" value="TreeGrafter"/>
</dbReference>
<dbReference type="PANTHER" id="PTHR24221:SF646">
    <property type="entry name" value="HAEMOLYSIN SECRETION ATP-BINDING PROTEIN"/>
    <property type="match status" value="1"/>
</dbReference>
<feature type="transmembrane region" description="Helical" evidence="7">
    <location>
        <begin position="246"/>
        <end position="268"/>
    </location>
</feature>
<keyword evidence="2 7" id="KW-0812">Transmembrane</keyword>
<dbReference type="GO" id="GO:0005886">
    <property type="term" value="C:plasma membrane"/>
    <property type="evidence" value="ECO:0007669"/>
    <property type="project" value="UniProtKB-SubCell"/>
</dbReference>
<dbReference type="PROSITE" id="PS50929">
    <property type="entry name" value="ABC_TM1F"/>
    <property type="match status" value="1"/>
</dbReference>
<dbReference type="AlphaFoldDB" id="A0A1C6RUE1"/>
<sequence>MTRYLRLWTEILGVSWRHARGLTTTVFGIEVGLVAGNIGIALALRAAVDGLVAGDVPAAVTAAVVAAVASTTVLLLNRLHGLIGLFLIVERVGMVLEQRLLEDIAALERIEHLERSDYLDRLTVLRYAPKRIVGGMWNAVRACFTMLQLALTLLLLGSVSPWLLVLLVLAAAPLWCDRAGRKIESHAEISTAEAFRLQRHLFDVATDAAAGKEIRTSQAGHRVAQLQAAAFHEATVGRYSARVRAAWLRAAGWTVFVAGFIACLGIVARQAAAGTATPGDVVLVVTLTINLQQTVQTAVSQLATTMNAGLFLDPYLWLRAYLQQERSARRGDLPPPERLTTGIRLDRVGFSYPGAAEPVLADVDVLLPAGSVVALVGEFGSGKSTLVKLLSRFYEPSLGRITIDGTDLRDIQTEQWRRRTSAAYQDFGRYPQMTFAEAVGLGDIRRLDDVDAVGRAIDAADAQGIVRRLPAGAATRLSPLYGGVDLSEGQWQKTALARASMRTDPLLFMLDEPTASLDAPSEHAIFQRYMQRARQLAARNGAITLVVSHRLSTVAGADLVLVLHRGRLVEQGTHDQLMAAGGRYSELFGLQARAYRLRRP</sequence>
<dbReference type="InterPro" id="IPR027417">
    <property type="entry name" value="P-loop_NTPase"/>
</dbReference>
<evidence type="ECO:0000259" key="9">
    <source>
        <dbReference type="PROSITE" id="PS50929"/>
    </source>
</evidence>
<evidence type="ECO:0000256" key="4">
    <source>
        <dbReference type="ARBA" id="ARBA00022840"/>
    </source>
</evidence>
<keyword evidence="5 7" id="KW-1133">Transmembrane helix</keyword>
<keyword evidence="3" id="KW-0547">Nucleotide-binding</keyword>
<dbReference type="SUPFAM" id="SSF52540">
    <property type="entry name" value="P-loop containing nucleoside triphosphate hydrolases"/>
    <property type="match status" value="1"/>
</dbReference>
<accession>A0A1C6RUE1</accession>
<dbReference type="Gene3D" id="1.20.1560.10">
    <property type="entry name" value="ABC transporter type 1, transmembrane domain"/>
    <property type="match status" value="1"/>
</dbReference>
<proteinExistence type="predicted"/>
<dbReference type="GO" id="GO:0140359">
    <property type="term" value="F:ABC-type transporter activity"/>
    <property type="evidence" value="ECO:0007669"/>
    <property type="project" value="InterPro"/>
</dbReference>
<reference evidence="11" key="1">
    <citation type="submission" date="2016-06" db="EMBL/GenBank/DDBJ databases">
        <authorList>
            <person name="Varghese N."/>
            <person name="Submissions Spin"/>
        </authorList>
    </citation>
    <scope>NUCLEOTIDE SEQUENCE [LARGE SCALE GENOMIC DNA]</scope>
    <source>
        <strain evidence="11">DSM 43817</strain>
    </source>
</reference>
<dbReference type="SUPFAM" id="SSF90123">
    <property type="entry name" value="ABC transporter transmembrane region"/>
    <property type="match status" value="1"/>
</dbReference>
<evidence type="ECO:0000256" key="5">
    <source>
        <dbReference type="ARBA" id="ARBA00022989"/>
    </source>
</evidence>
<evidence type="ECO:0000313" key="10">
    <source>
        <dbReference type="EMBL" id="SCL20838.1"/>
    </source>
</evidence>
<comment type="subcellular location">
    <subcellularLocation>
        <location evidence="1">Cell membrane</location>
        <topology evidence="1">Multi-pass membrane protein</topology>
    </subcellularLocation>
</comment>
<evidence type="ECO:0000256" key="2">
    <source>
        <dbReference type="ARBA" id="ARBA00022692"/>
    </source>
</evidence>
<feature type="domain" description="ABC transmembrane type-1" evidence="9">
    <location>
        <begin position="145"/>
        <end position="307"/>
    </location>
</feature>
<keyword evidence="4 10" id="KW-0067">ATP-binding</keyword>
<dbReference type="EMBL" id="FMHW01000002">
    <property type="protein sequence ID" value="SCL20838.1"/>
    <property type="molecule type" value="Genomic_DNA"/>
</dbReference>
<protein>
    <submittedName>
        <fullName evidence="10">ATP-binding cassette, subfamily B</fullName>
    </submittedName>
</protein>
<dbReference type="InterPro" id="IPR011527">
    <property type="entry name" value="ABC1_TM_dom"/>
</dbReference>
<evidence type="ECO:0000313" key="11">
    <source>
        <dbReference type="Proteomes" id="UP000198959"/>
    </source>
</evidence>
<feature type="domain" description="ABC transporter" evidence="8">
    <location>
        <begin position="343"/>
        <end position="590"/>
    </location>
</feature>
<dbReference type="InterPro" id="IPR036640">
    <property type="entry name" value="ABC1_TM_sf"/>
</dbReference>
<feature type="transmembrane region" description="Helical" evidence="7">
    <location>
        <begin position="159"/>
        <end position="176"/>
    </location>
</feature>
<organism evidence="10 11">
    <name type="scientific">Micromonospora pallida</name>
    <dbReference type="NCBI Taxonomy" id="145854"/>
    <lineage>
        <taxon>Bacteria</taxon>
        <taxon>Bacillati</taxon>
        <taxon>Actinomycetota</taxon>
        <taxon>Actinomycetes</taxon>
        <taxon>Micromonosporales</taxon>
        <taxon>Micromonosporaceae</taxon>
        <taxon>Micromonospora</taxon>
    </lineage>
</organism>
<dbReference type="Gene3D" id="3.40.50.300">
    <property type="entry name" value="P-loop containing nucleotide triphosphate hydrolases"/>
    <property type="match status" value="1"/>
</dbReference>
<evidence type="ECO:0000259" key="8">
    <source>
        <dbReference type="PROSITE" id="PS50893"/>
    </source>
</evidence>
<keyword evidence="11" id="KW-1185">Reference proteome</keyword>